<feature type="transmembrane region" description="Helical" evidence="1">
    <location>
        <begin position="42"/>
        <end position="60"/>
    </location>
</feature>
<dbReference type="EMBL" id="JAHCLR010000005">
    <property type="protein sequence ID" value="MBS9532929.1"/>
    <property type="molecule type" value="Genomic_DNA"/>
</dbReference>
<protein>
    <recommendedName>
        <fullName evidence="4">DUF3093 domain-containing protein</fullName>
    </recommendedName>
</protein>
<reference evidence="2 3" key="1">
    <citation type="submission" date="2021-05" db="EMBL/GenBank/DDBJ databases">
        <title>Mycobacterium acidophilum sp. nov., an extremely acid-tolerant member of the genus Mycobacterium.</title>
        <authorList>
            <person name="Xia J."/>
        </authorList>
    </citation>
    <scope>NUCLEOTIDE SEQUENCE [LARGE SCALE GENOMIC DNA]</scope>
    <source>
        <strain evidence="2 3">M1</strain>
    </source>
</reference>
<sequence length="175" mass="19287">MSDARLFHESGASWAWVLLGPAAAVTMLLLQHAGGYGWRPLIPLVFLVVVSGFVGLQVAATRVHASVELTEQTLREGTETIAVDDIVLVYPEAGRPSNWRRGEPEKWQEARALGELSGVPVRRTGIGLRLKDKRTVQAWAHNHRALRAALTPLVQERYGFLEPSDFTAIDDGEPE</sequence>
<evidence type="ECO:0000313" key="2">
    <source>
        <dbReference type="EMBL" id="MBS9532929.1"/>
    </source>
</evidence>
<organism evidence="2 3">
    <name type="scientific">Mycolicibacter acidiphilus</name>
    <dbReference type="NCBI Taxonomy" id="2835306"/>
    <lineage>
        <taxon>Bacteria</taxon>
        <taxon>Bacillati</taxon>
        <taxon>Actinomycetota</taxon>
        <taxon>Actinomycetes</taxon>
        <taxon>Mycobacteriales</taxon>
        <taxon>Mycobacteriaceae</taxon>
        <taxon>Mycolicibacter</taxon>
    </lineage>
</organism>
<keyword evidence="1" id="KW-0812">Transmembrane</keyword>
<comment type="caution">
    <text evidence="2">The sequence shown here is derived from an EMBL/GenBank/DDBJ whole genome shotgun (WGS) entry which is preliminary data.</text>
</comment>
<proteinExistence type="predicted"/>
<accession>A0ABS5RH28</accession>
<evidence type="ECO:0000256" key="1">
    <source>
        <dbReference type="SAM" id="Phobius"/>
    </source>
</evidence>
<evidence type="ECO:0000313" key="3">
    <source>
        <dbReference type="Proteomes" id="UP001519535"/>
    </source>
</evidence>
<name>A0ABS5RH28_9MYCO</name>
<feature type="transmembrane region" description="Helical" evidence="1">
    <location>
        <begin position="12"/>
        <end position="30"/>
    </location>
</feature>
<keyword evidence="1" id="KW-1133">Transmembrane helix</keyword>
<dbReference type="RefSeq" id="WP_214091807.1">
    <property type="nucleotide sequence ID" value="NZ_JAHCLR010000005.1"/>
</dbReference>
<keyword evidence="1" id="KW-0472">Membrane</keyword>
<keyword evidence="3" id="KW-1185">Reference proteome</keyword>
<dbReference type="Proteomes" id="UP001519535">
    <property type="component" value="Unassembled WGS sequence"/>
</dbReference>
<evidence type="ECO:0008006" key="4">
    <source>
        <dbReference type="Google" id="ProtNLM"/>
    </source>
</evidence>
<gene>
    <name evidence="2" type="ORF">KIH27_04915</name>
</gene>